<evidence type="ECO:0000256" key="18">
    <source>
        <dbReference type="ARBA" id="ARBA00043210"/>
    </source>
</evidence>
<evidence type="ECO:0000256" key="1">
    <source>
        <dbReference type="ARBA" id="ARBA00004170"/>
    </source>
</evidence>
<keyword evidence="6" id="KW-0053">Apoptosis</keyword>
<evidence type="ECO:0000256" key="9">
    <source>
        <dbReference type="ARBA" id="ARBA00022946"/>
    </source>
</evidence>
<evidence type="ECO:0000256" key="23">
    <source>
        <dbReference type="ARBA" id="ARBA00048180"/>
    </source>
</evidence>
<comment type="catalytic activity">
    <reaction evidence="23">
        <text>tetradecanoyl-CoA + H2O = tetradecanoate + CoA + H(+)</text>
        <dbReference type="Rhea" id="RHEA:40119"/>
        <dbReference type="ChEBI" id="CHEBI:15377"/>
        <dbReference type="ChEBI" id="CHEBI:15378"/>
        <dbReference type="ChEBI" id="CHEBI:30807"/>
        <dbReference type="ChEBI" id="CHEBI:57287"/>
        <dbReference type="ChEBI" id="CHEBI:57385"/>
    </reaction>
    <physiologicalReaction direction="left-to-right" evidence="23">
        <dbReference type="Rhea" id="RHEA:40120"/>
    </physiologicalReaction>
</comment>
<dbReference type="GO" id="GO:0006631">
    <property type="term" value="P:fatty acid metabolic process"/>
    <property type="evidence" value="ECO:0007669"/>
    <property type="project" value="UniProtKB-KW"/>
</dbReference>
<proteinExistence type="inferred from homology"/>
<dbReference type="PANTHER" id="PTHR12418:SF19">
    <property type="entry name" value="ACYL-COENZYME A THIOESTERASE THEM4"/>
    <property type="match status" value="1"/>
</dbReference>
<comment type="catalytic activity">
    <reaction evidence="14">
        <text>(9Z)-octadecenoyl-CoA + H2O = (9Z)-octadecenoate + CoA + H(+)</text>
        <dbReference type="Rhea" id="RHEA:40139"/>
        <dbReference type="ChEBI" id="CHEBI:15377"/>
        <dbReference type="ChEBI" id="CHEBI:15378"/>
        <dbReference type="ChEBI" id="CHEBI:30823"/>
        <dbReference type="ChEBI" id="CHEBI:57287"/>
        <dbReference type="ChEBI" id="CHEBI:57387"/>
    </reaction>
    <physiologicalReaction direction="left-to-right" evidence="14">
        <dbReference type="Rhea" id="RHEA:40140"/>
    </physiologicalReaction>
</comment>
<evidence type="ECO:0000313" key="25">
    <source>
        <dbReference type="EMBL" id="TWH18003.1"/>
    </source>
</evidence>
<comment type="catalytic activity">
    <reaction evidence="20">
        <text>hexadecanoyl-CoA + H2O = hexadecanoate + CoA + H(+)</text>
        <dbReference type="Rhea" id="RHEA:16645"/>
        <dbReference type="ChEBI" id="CHEBI:7896"/>
        <dbReference type="ChEBI" id="CHEBI:15377"/>
        <dbReference type="ChEBI" id="CHEBI:15378"/>
        <dbReference type="ChEBI" id="CHEBI:57287"/>
        <dbReference type="ChEBI" id="CHEBI:57379"/>
        <dbReference type="EC" id="3.1.2.2"/>
    </reaction>
    <physiologicalReaction direction="left-to-right" evidence="20">
        <dbReference type="Rhea" id="RHEA:16646"/>
    </physiologicalReaction>
</comment>
<gene>
    <name evidence="25" type="ORF">L618_001600000470</name>
</gene>
<comment type="similarity">
    <text evidence="15">Belongs to the THEM4/THEM5 thioesterase family.</text>
</comment>
<evidence type="ECO:0000256" key="3">
    <source>
        <dbReference type="ARBA" id="ARBA00004632"/>
    </source>
</evidence>
<reference evidence="25 26" key="1">
    <citation type="submission" date="2019-07" db="EMBL/GenBank/DDBJ databases">
        <title>Genome sequencing of lignin-degrading bacterial isolates.</title>
        <authorList>
            <person name="Gladden J."/>
        </authorList>
    </citation>
    <scope>NUCLEOTIDE SEQUENCE [LARGE SCALE GENOMIC DNA]</scope>
    <source>
        <strain evidence="25 26">J45</strain>
    </source>
</reference>
<evidence type="ECO:0000256" key="4">
    <source>
        <dbReference type="ARBA" id="ARBA00022475"/>
    </source>
</evidence>
<evidence type="ECO:0000256" key="13">
    <source>
        <dbReference type="ARBA" id="ARBA00035852"/>
    </source>
</evidence>
<evidence type="ECO:0000313" key="26">
    <source>
        <dbReference type="Proteomes" id="UP000317573"/>
    </source>
</evidence>
<dbReference type="AlphaFoldDB" id="A0A562E8D8"/>
<comment type="caution">
    <text evidence="25">The sequence shown here is derived from an EMBL/GenBank/DDBJ whole genome shotgun (WGS) entry which is preliminary data.</text>
</comment>
<comment type="catalytic activity">
    <reaction evidence="21">
        <text>decanoyl-CoA + H2O = decanoate + CoA + H(+)</text>
        <dbReference type="Rhea" id="RHEA:40059"/>
        <dbReference type="ChEBI" id="CHEBI:15377"/>
        <dbReference type="ChEBI" id="CHEBI:15378"/>
        <dbReference type="ChEBI" id="CHEBI:27689"/>
        <dbReference type="ChEBI" id="CHEBI:57287"/>
        <dbReference type="ChEBI" id="CHEBI:61430"/>
    </reaction>
    <physiologicalReaction direction="left-to-right" evidence="21">
        <dbReference type="Rhea" id="RHEA:40060"/>
    </physiologicalReaction>
</comment>
<keyword evidence="11" id="KW-0472">Membrane</keyword>
<evidence type="ECO:0000256" key="16">
    <source>
        <dbReference type="ARBA" id="ARBA00038848"/>
    </source>
</evidence>
<evidence type="ECO:0000256" key="7">
    <source>
        <dbReference type="ARBA" id="ARBA00022801"/>
    </source>
</evidence>
<organism evidence="25 26">
    <name type="scientific">Rhodococcus rhodochrous J45</name>
    <dbReference type="NCBI Taxonomy" id="935266"/>
    <lineage>
        <taxon>Bacteria</taxon>
        <taxon>Bacillati</taxon>
        <taxon>Actinomycetota</taxon>
        <taxon>Actinomycetes</taxon>
        <taxon>Mycobacteriales</taxon>
        <taxon>Nocardiaceae</taxon>
        <taxon>Rhodococcus</taxon>
    </lineage>
</organism>
<evidence type="ECO:0000256" key="14">
    <source>
        <dbReference type="ARBA" id="ARBA00037002"/>
    </source>
</evidence>
<dbReference type="Gene3D" id="3.10.129.10">
    <property type="entry name" value="Hotdog Thioesterase"/>
    <property type="match status" value="1"/>
</dbReference>
<evidence type="ECO:0000256" key="15">
    <source>
        <dbReference type="ARBA" id="ARBA00038456"/>
    </source>
</evidence>
<protein>
    <recommendedName>
        <fullName evidence="17">Acyl-coenzyme A thioesterase THEM4</fullName>
        <ecNumber evidence="16">3.1.2.2</ecNumber>
    </recommendedName>
    <alternativeName>
        <fullName evidence="18">Thioesterase superfamily member 4</fullName>
    </alternativeName>
</protein>
<dbReference type="GO" id="GO:0005737">
    <property type="term" value="C:cytoplasm"/>
    <property type="evidence" value="ECO:0007669"/>
    <property type="project" value="UniProtKB-SubCell"/>
</dbReference>
<comment type="catalytic activity">
    <reaction evidence="22">
        <text>dodecanoyl-CoA + H2O = dodecanoate + CoA + H(+)</text>
        <dbReference type="Rhea" id="RHEA:30135"/>
        <dbReference type="ChEBI" id="CHEBI:15377"/>
        <dbReference type="ChEBI" id="CHEBI:15378"/>
        <dbReference type="ChEBI" id="CHEBI:18262"/>
        <dbReference type="ChEBI" id="CHEBI:57287"/>
        <dbReference type="ChEBI" id="CHEBI:57375"/>
    </reaction>
    <physiologicalReaction direction="left-to-right" evidence="22">
        <dbReference type="Rhea" id="RHEA:30136"/>
    </physiologicalReaction>
</comment>
<evidence type="ECO:0000256" key="5">
    <source>
        <dbReference type="ARBA" id="ARBA00022490"/>
    </source>
</evidence>
<evidence type="ECO:0000256" key="8">
    <source>
        <dbReference type="ARBA" id="ARBA00022832"/>
    </source>
</evidence>
<dbReference type="EMBL" id="VLJT01000013">
    <property type="protein sequence ID" value="TWH18003.1"/>
    <property type="molecule type" value="Genomic_DNA"/>
</dbReference>
<dbReference type="GO" id="GO:0016020">
    <property type="term" value="C:membrane"/>
    <property type="evidence" value="ECO:0007669"/>
    <property type="project" value="UniProtKB-SubCell"/>
</dbReference>
<dbReference type="EC" id="3.1.2.2" evidence="16"/>
<evidence type="ECO:0000256" key="6">
    <source>
        <dbReference type="ARBA" id="ARBA00022703"/>
    </source>
</evidence>
<dbReference type="GO" id="GO:0016787">
    <property type="term" value="F:hydrolase activity"/>
    <property type="evidence" value="ECO:0007669"/>
    <property type="project" value="UniProtKB-KW"/>
</dbReference>
<dbReference type="Proteomes" id="UP000317573">
    <property type="component" value="Unassembled WGS sequence"/>
</dbReference>
<keyword evidence="4" id="KW-1003">Cell membrane</keyword>
<evidence type="ECO:0000256" key="19">
    <source>
        <dbReference type="ARBA" id="ARBA00047588"/>
    </source>
</evidence>
<dbReference type="PANTHER" id="PTHR12418">
    <property type="entry name" value="ACYL-COENZYME A THIOESTERASE THEM4"/>
    <property type="match status" value="1"/>
</dbReference>
<evidence type="ECO:0000256" key="10">
    <source>
        <dbReference type="ARBA" id="ARBA00023098"/>
    </source>
</evidence>
<dbReference type="InterPro" id="IPR052365">
    <property type="entry name" value="THEM4/THEM5_acyl-CoA_thioest"/>
</dbReference>
<keyword evidence="8" id="KW-0276">Fatty acid metabolism</keyword>
<evidence type="ECO:0000256" key="22">
    <source>
        <dbReference type="ARBA" id="ARBA00048074"/>
    </source>
</evidence>
<accession>A0A562E8D8</accession>
<keyword evidence="9" id="KW-0809">Transit peptide</keyword>
<dbReference type="CDD" id="cd03443">
    <property type="entry name" value="PaaI_thioesterase"/>
    <property type="match status" value="1"/>
</dbReference>
<keyword evidence="12" id="KW-0966">Cell projection</keyword>
<evidence type="ECO:0000256" key="21">
    <source>
        <dbReference type="ARBA" id="ARBA00047969"/>
    </source>
</evidence>
<comment type="catalytic activity">
    <reaction evidence="19">
        <text>octanoyl-CoA + H2O = octanoate + CoA + H(+)</text>
        <dbReference type="Rhea" id="RHEA:30143"/>
        <dbReference type="ChEBI" id="CHEBI:15377"/>
        <dbReference type="ChEBI" id="CHEBI:15378"/>
        <dbReference type="ChEBI" id="CHEBI:25646"/>
        <dbReference type="ChEBI" id="CHEBI:57287"/>
        <dbReference type="ChEBI" id="CHEBI:57386"/>
    </reaction>
    <physiologicalReaction direction="left-to-right" evidence="19">
        <dbReference type="Rhea" id="RHEA:30144"/>
    </physiologicalReaction>
</comment>
<keyword evidence="7" id="KW-0378">Hydrolase</keyword>
<dbReference type="InterPro" id="IPR029069">
    <property type="entry name" value="HotDog_dom_sf"/>
</dbReference>
<evidence type="ECO:0000256" key="11">
    <source>
        <dbReference type="ARBA" id="ARBA00023136"/>
    </source>
</evidence>
<keyword evidence="5" id="KW-0963">Cytoplasm</keyword>
<dbReference type="SUPFAM" id="SSF54637">
    <property type="entry name" value="Thioesterase/thiol ester dehydrase-isomerase"/>
    <property type="match status" value="1"/>
</dbReference>
<dbReference type="InterPro" id="IPR006683">
    <property type="entry name" value="Thioestr_dom"/>
</dbReference>
<dbReference type="RefSeq" id="WP_085470512.1">
    <property type="nucleotide sequence ID" value="NZ_VLJT01000013.1"/>
</dbReference>
<evidence type="ECO:0000259" key="24">
    <source>
        <dbReference type="Pfam" id="PF03061"/>
    </source>
</evidence>
<comment type="catalytic activity">
    <reaction evidence="13">
        <text>(5Z,8Z,11Z,14Z)-eicosatetraenoyl-CoA + H2O = (5Z,8Z,11Z,14Z)-eicosatetraenoate + CoA + H(+)</text>
        <dbReference type="Rhea" id="RHEA:40151"/>
        <dbReference type="ChEBI" id="CHEBI:15377"/>
        <dbReference type="ChEBI" id="CHEBI:15378"/>
        <dbReference type="ChEBI" id="CHEBI:32395"/>
        <dbReference type="ChEBI" id="CHEBI:57287"/>
        <dbReference type="ChEBI" id="CHEBI:57368"/>
    </reaction>
    <physiologicalReaction direction="left-to-right" evidence="13">
        <dbReference type="Rhea" id="RHEA:40152"/>
    </physiologicalReaction>
</comment>
<sequence length="201" mass="21283">MSEVDSGPGVPLAAEVAAQAVRRLTSAILDARARGVSNPDVSEKISALADRLEAVAAHPHECVTGEIGTQVGVLERSPVSGPKNPVAVPLRFERCEDGSSLAHAEFPRQYQGPPGIVHGGISGLVLDVAMAVANRTAGPAGMTAEMTLRYLRPTPLHTEVTVRGRHLRAEGRKVWSQGTFEVDGEPTVVCDALFITKEHVQ</sequence>
<evidence type="ECO:0000256" key="20">
    <source>
        <dbReference type="ARBA" id="ARBA00047734"/>
    </source>
</evidence>
<keyword evidence="10" id="KW-0443">Lipid metabolism</keyword>
<dbReference type="Pfam" id="PF03061">
    <property type="entry name" value="4HBT"/>
    <property type="match status" value="1"/>
</dbReference>
<evidence type="ECO:0000256" key="17">
    <source>
        <dbReference type="ARBA" id="ARBA00040123"/>
    </source>
</evidence>
<evidence type="ECO:0000256" key="12">
    <source>
        <dbReference type="ARBA" id="ARBA00023273"/>
    </source>
</evidence>
<name>A0A562E8D8_RHORH</name>
<comment type="subcellular location">
    <subcellularLocation>
        <location evidence="3">Cell projection</location>
        <location evidence="3">Ruffle membrane</location>
    </subcellularLocation>
    <subcellularLocation>
        <location evidence="2">Cytoplasm</location>
    </subcellularLocation>
    <subcellularLocation>
        <location evidence="1">Membrane</location>
        <topology evidence="1">Peripheral membrane protein</topology>
    </subcellularLocation>
</comment>
<evidence type="ECO:0000256" key="2">
    <source>
        <dbReference type="ARBA" id="ARBA00004496"/>
    </source>
</evidence>
<feature type="domain" description="Thioesterase" evidence="24">
    <location>
        <begin position="115"/>
        <end position="172"/>
    </location>
</feature>